<dbReference type="AlphaFoldDB" id="A0A6A6HTJ6"/>
<evidence type="ECO:0000313" key="1">
    <source>
        <dbReference type="EMBL" id="KAF2241341.1"/>
    </source>
</evidence>
<keyword evidence="2" id="KW-1185">Reference proteome</keyword>
<dbReference type="Proteomes" id="UP000800094">
    <property type="component" value="Unassembled WGS sequence"/>
</dbReference>
<dbReference type="OrthoDB" id="5421247at2759"/>
<proteinExistence type="predicted"/>
<evidence type="ECO:0000313" key="2">
    <source>
        <dbReference type="Proteomes" id="UP000800094"/>
    </source>
</evidence>
<sequence>MPSLNELESAAAQVIAILKSISEFSDASVAVIGGLALWKYIPNGRTTEDVDFIININSAPKGVKSKLLALPNSPFVEHAQVFFYKVPEGPAVQIDITPEWQVRMPFLEPLLVSISARRRRLAHIQ</sequence>
<organism evidence="1 2">
    <name type="scientific">Trematosphaeria pertusa</name>
    <dbReference type="NCBI Taxonomy" id="390896"/>
    <lineage>
        <taxon>Eukaryota</taxon>
        <taxon>Fungi</taxon>
        <taxon>Dikarya</taxon>
        <taxon>Ascomycota</taxon>
        <taxon>Pezizomycotina</taxon>
        <taxon>Dothideomycetes</taxon>
        <taxon>Pleosporomycetidae</taxon>
        <taxon>Pleosporales</taxon>
        <taxon>Massarineae</taxon>
        <taxon>Trematosphaeriaceae</taxon>
        <taxon>Trematosphaeria</taxon>
    </lineage>
</organism>
<name>A0A6A6HTJ6_9PLEO</name>
<dbReference type="EMBL" id="ML987212">
    <property type="protein sequence ID" value="KAF2241341.1"/>
    <property type="molecule type" value="Genomic_DNA"/>
</dbReference>
<protein>
    <submittedName>
        <fullName evidence="1">Uncharacterized protein</fullName>
    </submittedName>
</protein>
<gene>
    <name evidence="1" type="ORF">BU26DRAFT_440823</name>
</gene>
<reference evidence="1" key="1">
    <citation type="journal article" date="2020" name="Stud. Mycol.">
        <title>101 Dothideomycetes genomes: a test case for predicting lifestyles and emergence of pathogens.</title>
        <authorList>
            <person name="Haridas S."/>
            <person name="Albert R."/>
            <person name="Binder M."/>
            <person name="Bloem J."/>
            <person name="Labutti K."/>
            <person name="Salamov A."/>
            <person name="Andreopoulos B."/>
            <person name="Baker S."/>
            <person name="Barry K."/>
            <person name="Bills G."/>
            <person name="Bluhm B."/>
            <person name="Cannon C."/>
            <person name="Castanera R."/>
            <person name="Culley D."/>
            <person name="Daum C."/>
            <person name="Ezra D."/>
            <person name="Gonzalez J."/>
            <person name="Henrissat B."/>
            <person name="Kuo A."/>
            <person name="Liang C."/>
            <person name="Lipzen A."/>
            <person name="Lutzoni F."/>
            <person name="Magnuson J."/>
            <person name="Mondo S."/>
            <person name="Nolan M."/>
            <person name="Ohm R."/>
            <person name="Pangilinan J."/>
            <person name="Park H.-J."/>
            <person name="Ramirez L."/>
            <person name="Alfaro M."/>
            <person name="Sun H."/>
            <person name="Tritt A."/>
            <person name="Yoshinaga Y."/>
            <person name="Zwiers L.-H."/>
            <person name="Turgeon B."/>
            <person name="Goodwin S."/>
            <person name="Spatafora J."/>
            <person name="Crous P."/>
            <person name="Grigoriev I."/>
        </authorList>
    </citation>
    <scope>NUCLEOTIDE SEQUENCE</scope>
    <source>
        <strain evidence="1">CBS 122368</strain>
    </source>
</reference>
<accession>A0A6A6HTJ6</accession>
<dbReference type="RefSeq" id="XP_033676345.1">
    <property type="nucleotide sequence ID" value="XM_033824420.1"/>
</dbReference>
<dbReference type="GeneID" id="54577750"/>